<evidence type="ECO:0000256" key="4">
    <source>
        <dbReference type="RuleBase" id="RU003718"/>
    </source>
</evidence>
<organism evidence="6">
    <name type="scientific">Lissorhoptrus oryzophilus</name>
    <name type="common">rice water weevil</name>
    <dbReference type="NCBI Taxonomy" id="308863"/>
    <lineage>
        <taxon>Eukaryota</taxon>
        <taxon>Metazoa</taxon>
        <taxon>Ecdysozoa</taxon>
        <taxon>Arthropoda</taxon>
        <taxon>Hexapoda</taxon>
        <taxon>Insecta</taxon>
        <taxon>Pterygota</taxon>
        <taxon>Neoptera</taxon>
        <taxon>Endopterygota</taxon>
        <taxon>Coleoptera</taxon>
        <taxon>Polyphaga</taxon>
        <taxon>Cucujiformia</taxon>
        <taxon>Erirhinidae</taxon>
        <taxon>Erirhininae</taxon>
        <taxon>Lissorhoptrus</taxon>
    </lineage>
</organism>
<comment type="subcellular location">
    <subcellularLocation>
        <location evidence="5">Membrane</location>
        <topology evidence="5">Single-pass membrane protein</topology>
    </subcellularLocation>
</comment>
<dbReference type="AlphaFoldDB" id="A0A2R4FXH2"/>
<comment type="similarity">
    <text evidence="1 4">Belongs to the UDP-glycosyltransferase family.</text>
</comment>
<dbReference type="PROSITE" id="PS00375">
    <property type="entry name" value="UDPGT"/>
    <property type="match status" value="1"/>
</dbReference>
<evidence type="ECO:0000313" key="6">
    <source>
        <dbReference type="EMBL" id="AVT42215.1"/>
    </source>
</evidence>
<dbReference type="InterPro" id="IPR050271">
    <property type="entry name" value="UDP-glycosyltransferase"/>
</dbReference>
<keyword evidence="5" id="KW-1133">Transmembrane helix</keyword>
<dbReference type="Gene3D" id="3.40.50.2000">
    <property type="entry name" value="Glycogen Phosphorylase B"/>
    <property type="match status" value="1"/>
</dbReference>
<dbReference type="SUPFAM" id="SSF53756">
    <property type="entry name" value="UDP-Glycosyltransferase/glycogen phosphorylase"/>
    <property type="match status" value="1"/>
</dbReference>
<name>A0A2R4FXH2_9CUCU</name>
<sequence length="518" mass="59206">MLSRNNVLQRCLLIVSFLCVVQGAKILGLFPVPGKSHYILESTLMKALADVGHDVTLVSPFPKENYQPVNGTYREIVLTGFLEAHAERRKAVNLFETPSINPLSAIYIMNKIGLKLTENTFKHKNVQNLIHSNKTFDIVIVGQFMNDALKGLASHFGGHLVLFSSVGTSTWVNHLVGNPSIPSYTPEMLLSFPARMTYFQRMKNALFNAIYNINQHLIFYPRQNKLLKKYLPNAPDLHDALFNVSLVLLNTHESIAFASSYVPCMKAIGGFHVKLPKRLPIELENYFNNSKNGVIYFSLGSNVKSKDLPKQTREGIIKAFSKLKENVLWKYEDDNLPVDLPSNVRIEKWFPQQDILAHPKLKLFITHAGYASTIEAVYHGVPIIAIPIFGDQRMNAVYAETKGFGSILPWSEITEETMIAKIREVIDNSKYKENAKRKSILMKDRQVQPLDDAIYWINYIIRHKGAPHLRVASLDLAWYQYYLLDVYVPIFVIIYMFSISTKILYRKYFKKNEKIKSS</sequence>
<dbReference type="EC" id="2.4.1.17" evidence="5"/>
<accession>A0A2R4FXH2</accession>
<dbReference type="EMBL" id="MF034849">
    <property type="protein sequence ID" value="AVT42215.1"/>
    <property type="molecule type" value="mRNA"/>
</dbReference>
<keyword evidence="5" id="KW-0732">Signal</keyword>
<proteinExistence type="evidence at transcript level"/>
<dbReference type="GO" id="GO:0016020">
    <property type="term" value="C:membrane"/>
    <property type="evidence" value="ECO:0007669"/>
    <property type="project" value="UniProtKB-SubCell"/>
</dbReference>
<dbReference type="GO" id="GO:0015020">
    <property type="term" value="F:glucuronosyltransferase activity"/>
    <property type="evidence" value="ECO:0007669"/>
    <property type="project" value="UniProtKB-EC"/>
</dbReference>
<dbReference type="PANTHER" id="PTHR48043">
    <property type="entry name" value="EG:EG0003.4 PROTEIN-RELATED"/>
    <property type="match status" value="1"/>
</dbReference>
<evidence type="ECO:0000256" key="1">
    <source>
        <dbReference type="ARBA" id="ARBA00009995"/>
    </source>
</evidence>
<evidence type="ECO:0000256" key="3">
    <source>
        <dbReference type="ARBA" id="ARBA00022679"/>
    </source>
</evidence>
<dbReference type="FunFam" id="3.40.50.2000:FF:000021">
    <property type="entry name" value="UDP-glucuronosyltransferase"/>
    <property type="match status" value="1"/>
</dbReference>
<dbReference type="PANTHER" id="PTHR48043:SF159">
    <property type="entry name" value="EG:EG0003.4 PROTEIN-RELATED"/>
    <property type="match status" value="1"/>
</dbReference>
<feature type="transmembrane region" description="Helical" evidence="5">
    <location>
        <begin position="486"/>
        <end position="505"/>
    </location>
</feature>
<reference evidence="6" key="1">
    <citation type="submission" date="2017-05" db="EMBL/GenBank/DDBJ databases">
        <authorList>
            <person name="Song R."/>
            <person name="Chenine A.L."/>
            <person name="Ruprecht R.M."/>
        </authorList>
    </citation>
    <scope>NUCLEOTIDE SEQUENCE</scope>
</reference>
<dbReference type="InterPro" id="IPR002213">
    <property type="entry name" value="UDP_glucos_trans"/>
</dbReference>
<evidence type="ECO:0000256" key="5">
    <source>
        <dbReference type="RuleBase" id="RU362059"/>
    </source>
</evidence>
<keyword evidence="5" id="KW-0472">Membrane</keyword>
<dbReference type="CDD" id="cd03784">
    <property type="entry name" value="GT1_Gtf-like"/>
    <property type="match status" value="1"/>
</dbReference>
<keyword evidence="2 4" id="KW-0328">Glycosyltransferase</keyword>
<keyword evidence="5" id="KW-0812">Transmembrane</keyword>
<feature type="chain" id="PRO_5015212520" description="UDP-glucuronosyltransferase" evidence="5">
    <location>
        <begin position="24"/>
        <end position="518"/>
    </location>
</feature>
<dbReference type="Pfam" id="PF00201">
    <property type="entry name" value="UDPGT"/>
    <property type="match status" value="1"/>
</dbReference>
<feature type="signal peptide" evidence="5">
    <location>
        <begin position="1"/>
        <end position="23"/>
    </location>
</feature>
<dbReference type="InterPro" id="IPR035595">
    <property type="entry name" value="UDP_glycos_trans_CS"/>
</dbReference>
<protein>
    <recommendedName>
        <fullName evidence="5">UDP-glucuronosyltransferase</fullName>
        <ecNumber evidence="5">2.4.1.17</ecNumber>
    </recommendedName>
</protein>
<evidence type="ECO:0000256" key="2">
    <source>
        <dbReference type="ARBA" id="ARBA00022676"/>
    </source>
</evidence>
<comment type="catalytic activity">
    <reaction evidence="5">
        <text>glucuronate acceptor + UDP-alpha-D-glucuronate = acceptor beta-D-glucuronoside + UDP + H(+)</text>
        <dbReference type="Rhea" id="RHEA:21032"/>
        <dbReference type="ChEBI" id="CHEBI:15378"/>
        <dbReference type="ChEBI" id="CHEBI:58052"/>
        <dbReference type="ChEBI" id="CHEBI:58223"/>
        <dbReference type="ChEBI" id="CHEBI:132367"/>
        <dbReference type="ChEBI" id="CHEBI:132368"/>
        <dbReference type="EC" id="2.4.1.17"/>
    </reaction>
</comment>
<keyword evidence="3 4" id="KW-0808">Transferase</keyword>